<dbReference type="OrthoDB" id="770928at2"/>
<dbReference type="AlphaFoldDB" id="A0A4V4H0V0"/>
<evidence type="ECO:0000313" key="1">
    <source>
        <dbReference type="EMBL" id="THU38056.1"/>
    </source>
</evidence>
<proteinExistence type="predicted"/>
<organism evidence="1 2">
    <name type="scientific">Niastella caeni</name>
    <dbReference type="NCBI Taxonomy" id="2569763"/>
    <lineage>
        <taxon>Bacteria</taxon>
        <taxon>Pseudomonadati</taxon>
        <taxon>Bacteroidota</taxon>
        <taxon>Chitinophagia</taxon>
        <taxon>Chitinophagales</taxon>
        <taxon>Chitinophagaceae</taxon>
        <taxon>Niastella</taxon>
    </lineage>
</organism>
<sequence length="75" mass="9089">MKIYFYRISAIDQCIQSECTGDAQRLATHLGIARSTLFKYLNDMKELGAPIDYCRRRKTFYYKYKGFFMLHFRQR</sequence>
<protein>
    <submittedName>
        <fullName evidence="1">HTH domain-containing protein</fullName>
    </submittedName>
</protein>
<accession>A0A4V4H0V0</accession>
<name>A0A4V4H0V0_9BACT</name>
<comment type="caution">
    <text evidence="1">The sequence shown here is derived from an EMBL/GenBank/DDBJ whole genome shotgun (WGS) entry which is preliminary data.</text>
</comment>
<gene>
    <name evidence="1" type="ORF">FAM09_15335</name>
</gene>
<keyword evidence="2" id="KW-1185">Reference proteome</keyword>
<evidence type="ECO:0000313" key="2">
    <source>
        <dbReference type="Proteomes" id="UP000306918"/>
    </source>
</evidence>
<reference evidence="1 2" key="1">
    <citation type="submission" date="2019-04" db="EMBL/GenBank/DDBJ databases">
        <title>Niastella caeni sp. nov., isolated from activated sludge.</title>
        <authorList>
            <person name="Sheng M."/>
        </authorList>
    </citation>
    <scope>NUCLEOTIDE SEQUENCE [LARGE SCALE GENOMIC DNA]</scope>
    <source>
        <strain evidence="1 2">HX-2-15</strain>
    </source>
</reference>
<dbReference type="EMBL" id="STFF01000004">
    <property type="protein sequence ID" value="THU38056.1"/>
    <property type="molecule type" value="Genomic_DNA"/>
</dbReference>
<dbReference type="RefSeq" id="WP_136578012.1">
    <property type="nucleotide sequence ID" value="NZ_STFF01000004.1"/>
</dbReference>
<dbReference type="Proteomes" id="UP000306918">
    <property type="component" value="Unassembled WGS sequence"/>
</dbReference>